<protein>
    <recommendedName>
        <fullName evidence="3">ENT domain-containing protein</fullName>
    </recommendedName>
</protein>
<dbReference type="GeneID" id="116197992"/>
<proteinExistence type="predicted"/>
<comment type="caution">
    <text evidence="4">The sequence shown here is derived from an EMBL/GenBank/DDBJ whole genome shotgun (WGS) entry which is preliminary data.</text>
</comment>
<reference evidence="6" key="1">
    <citation type="journal article" date="2017" name="Plant J.">
        <title>The pomegranate (Punica granatum L.) genome and the genomics of punicalagin biosynthesis.</title>
        <authorList>
            <person name="Qin G."/>
            <person name="Xu C."/>
            <person name="Ming R."/>
            <person name="Tang H."/>
            <person name="Guyot R."/>
            <person name="Kramer E.M."/>
            <person name="Hu Y."/>
            <person name="Yi X."/>
            <person name="Qi Y."/>
            <person name="Xu X."/>
            <person name="Gao Z."/>
            <person name="Pan H."/>
            <person name="Jian J."/>
            <person name="Tian Y."/>
            <person name="Yue Z."/>
            <person name="Xu Y."/>
        </authorList>
    </citation>
    <scope>NUCLEOTIDE SEQUENCE [LARGE SCALE GENOMIC DNA]</scope>
    <source>
        <strain evidence="6">cv. Dabenzi</strain>
    </source>
</reference>
<dbReference type="OrthoDB" id="663550at2759"/>
<evidence type="ECO:0000313" key="6">
    <source>
        <dbReference type="Proteomes" id="UP000197138"/>
    </source>
</evidence>
<dbReference type="AlphaFoldDB" id="A0A218WHM7"/>
<dbReference type="EMBL" id="MTKT01004399">
    <property type="protein sequence ID" value="OWM71721.1"/>
    <property type="molecule type" value="Genomic_DNA"/>
</dbReference>
<gene>
    <name evidence="4" type="ORF">CDL15_Pgr005909</name>
    <name evidence="5" type="ORF">CRG98_003856</name>
</gene>
<keyword evidence="7" id="KW-1185">Reference proteome</keyword>
<comment type="subcellular location">
    <subcellularLocation>
        <location evidence="1">Nucleus</location>
    </subcellularLocation>
</comment>
<dbReference type="Pfam" id="PF05641">
    <property type="entry name" value="Agenet"/>
    <property type="match status" value="1"/>
</dbReference>
<evidence type="ECO:0000313" key="7">
    <source>
        <dbReference type="Proteomes" id="UP000233551"/>
    </source>
</evidence>
<dbReference type="InterPro" id="IPR005491">
    <property type="entry name" value="ENT_dom"/>
</dbReference>
<dbReference type="PROSITE" id="PS51138">
    <property type="entry name" value="ENT"/>
    <property type="match status" value="1"/>
</dbReference>
<organism evidence="4 6">
    <name type="scientific">Punica granatum</name>
    <name type="common">Pomegranate</name>
    <dbReference type="NCBI Taxonomy" id="22663"/>
    <lineage>
        <taxon>Eukaryota</taxon>
        <taxon>Viridiplantae</taxon>
        <taxon>Streptophyta</taxon>
        <taxon>Embryophyta</taxon>
        <taxon>Tracheophyta</taxon>
        <taxon>Spermatophyta</taxon>
        <taxon>Magnoliopsida</taxon>
        <taxon>eudicotyledons</taxon>
        <taxon>Gunneridae</taxon>
        <taxon>Pentapetalae</taxon>
        <taxon>rosids</taxon>
        <taxon>malvids</taxon>
        <taxon>Myrtales</taxon>
        <taxon>Lythraceae</taxon>
        <taxon>Punica</taxon>
    </lineage>
</organism>
<dbReference type="Proteomes" id="UP000197138">
    <property type="component" value="Unassembled WGS sequence"/>
</dbReference>
<dbReference type="EMBL" id="PGOL01000152">
    <property type="protein sequence ID" value="PKI75713.1"/>
    <property type="molecule type" value="Genomic_DNA"/>
</dbReference>
<name>A0A218WHM7_PUNGR</name>
<reference evidence="5 7" key="3">
    <citation type="submission" date="2017-11" db="EMBL/GenBank/DDBJ databases">
        <title>De-novo sequencing of pomegranate (Punica granatum L.) genome.</title>
        <authorList>
            <person name="Akparov Z."/>
            <person name="Amiraslanov A."/>
            <person name="Hajiyeva S."/>
            <person name="Abbasov M."/>
            <person name="Kaur K."/>
            <person name="Hamwieh A."/>
            <person name="Solovyev V."/>
            <person name="Salamov A."/>
            <person name="Braich B."/>
            <person name="Kosarev P."/>
            <person name="Mahmoud A."/>
            <person name="Hajiyev E."/>
            <person name="Babayeva S."/>
            <person name="Izzatullayeva V."/>
            <person name="Mammadov A."/>
            <person name="Mammadov A."/>
            <person name="Sharifova S."/>
            <person name="Ojaghi J."/>
            <person name="Eynullazada K."/>
            <person name="Bayramov B."/>
            <person name="Abdulazimova A."/>
            <person name="Shahmuradov I."/>
        </authorList>
    </citation>
    <scope>NUCLEOTIDE SEQUENCE [LARGE SCALE GENOMIC DNA]</scope>
    <source>
        <strain evidence="5">AG2017</strain>
        <strain evidence="7">cv. AG2017</strain>
        <tissue evidence="5">Leaf</tissue>
    </source>
</reference>
<evidence type="ECO:0000256" key="2">
    <source>
        <dbReference type="ARBA" id="ARBA00023242"/>
    </source>
</evidence>
<feature type="domain" description="ENT" evidence="3">
    <location>
        <begin position="273"/>
        <end position="337"/>
    </location>
</feature>
<dbReference type="Proteomes" id="UP000233551">
    <property type="component" value="Unassembled WGS sequence"/>
</dbReference>
<dbReference type="GO" id="GO:0005634">
    <property type="term" value="C:nucleus"/>
    <property type="evidence" value="ECO:0007669"/>
    <property type="project" value="UniProtKB-SubCell"/>
</dbReference>
<dbReference type="Pfam" id="PF03735">
    <property type="entry name" value="ENT"/>
    <property type="match status" value="1"/>
</dbReference>
<evidence type="ECO:0000313" key="4">
    <source>
        <dbReference type="EMBL" id="OWM71721.1"/>
    </source>
</evidence>
<dbReference type="SMART" id="SM00743">
    <property type="entry name" value="Agenet"/>
    <property type="match status" value="2"/>
</dbReference>
<dbReference type="PANTHER" id="PTHR31917:SF146">
    <property type="entry name" value="PLANT TUDOR-LIKE RNA-BINDING PROTEIN-RELATED"/>
    <property type="match status" value="1"/>
</dbReference>
<accession>A0A218WHM7</accession>
<evidence type="ECO:0000256" key="1">
    <source>
        <dbReference type="ARBA" id="ARBA00004123"/>
    </source>
</evidence>
<dbReference type="SMART" id="SM01191">
    <property type="entry name" value="ENT"/>
    <property type="match status" value="1"/>
</dbReference>
<dbReference type="InterPro" id="IPR036142">
    <property type="entry name" value="ENT_dom-like_sf"/>
</dbReference>
<sequence length="337" mass="37555">MRFTRGTRVEVLDRKELLLGSWRCGEIISSNGRTCTVRYYSPSRKNALAKVSGSVLRPCPPHLGIRKEWASGDVLEVLNDYSWRMAKVMKSLGGDSYVVRVLGTSEEFRVDVSETRVRQSWNNGKWIIIGQVSGVANERKQDDQVRAETPKRESSYLYHQAGGPKKRRVCAKERISSAEVDANRAKLPELIDVSLRIQDSAASSSCSISHAESNNNDDTCSIGSCSITDDKYCRSSPKFSGPAEGNMSDAESFSHGRYKAQKDYVPPNSGEGSEAEVHNLELRAYRRTMEALYASGALSWEKESLMSNLRVSLNISSDEHLTELRVLLSASNDTPFR</sequence>
<dbReference type="SUPFAM" id="SSF158639">
    <property type="entry name" value="ENT-like"/>
    <property type="match status" value="1"/>
</dbReference>
<dbReference type="PANTHER" id="PTHR31917">
    <property type="entry name" value="AGENET DOMAIN-CONTAINING PROTEIN-RELATED"/>
    <property type="match status" value="1"/>
</dbReference>
<dbReference type="STRING" id="22663.A0A218WHM7"/>
<dbReference type="Gene3D" id="1.10.1240.40">
    <property type="entry name" value="ENT domain"/>
    <property type="match status" value="1"/>
</dbReference>
<dbReference type="InterPro" id="IPR008395">
    <property type="entry name" value="Agenet-like_dom"/>
</dbReference>
<keyword evidence="2" id="KW-0539">Nucleus</keyword>
<evidence type="ECO:0000313" key="5">
    <source>
        <dbReference type="EMBL" id="PKI75713.1"/>
    </source>
</evidence>
<evidence type="ECO:0000259" key="3">
    <source>
        <dbReference type="PROSITE" id="PS51138"/>
    </source>
</evidence>
<reference evidence="4" key="2">
    <citation type="submission" date="2017-06" db="EMBL/GenBank/DDBJ databases">
        <title>The pomegranate genome and the genomics of punicalagin biosynthesis.</title>
        <authorList>
            <person name="Xu C."/>
        </authorList>
    </citation>
    <scope>NUCLEOTIDE SEQUENCE [LARGE SCALE GENOMIC DNA]</scope>
    <source>
        <tissue evidence="4">Fresh leaf</tissue>
    </source>
</reference>
<dbReference type="InterPro" id="IPR014002">
    <property type="entry name" value="Agenet_dom_plant"/>
</dbReference>